<feature type="compositionally biased region" description="Basic residues" evidence="1">
    <location>
        <begin position="25"/>
        <end position="34"/>
    </location>
</feature>
<evidence type="ECO:0000313" key="3">
    <source>
        <dbReference type="Proteomes" id="UP000054321"/>
    </source>
</evidence>
<dbReference type="OrthoDB" id="3557166at2759"/>
<keyword evidence="3" id="KW-1185">Reference proteome</keyword>
<feature type="compositionally biased region" description="Polar residues" evidence="1">
    <location>
        <begin position="265"/>
        <end position="281"/>
    </location>
</feature>
<feature type="compositionally biased region" description="Polar residues" evidence="1">
    <location>
        <begin position="74"/>
        <end position="85"/>
    </location>
</feature>
<dbReference type="HOGENOM" id="CLU_778667_0_0_1"/>
<organism evidence="2 3">
    <name type="scientific">Oidiodendron maius (strain Zn)</name>
    <dbReference type="NCBI Taxonomy" id="913774"/>
    <lineage>
        <taxon>Eukaryota</taxon>
        <taxon>Fungi</taxon>
        <taxon>Dikarya</taxon>
        <taxon>Ascomycota</taxon>
        <taxon>Pezizomycotina</taxon>
        <taxon>Leotiomycetes</taxon>
        <taxon>Leotiomycetes incertae sedis</taxon>
        <taxon>Myxotrichaceae</taxon>
        <taxon>Oidiodendron</taxon>
    </lineage>
</organism>
<proteinExistence type="predicted"/>
<dbReference type="EMBL" id="KN832873">
    <property type="protein sequence ID" value="KIN03937.1"/>
    <property type="molecule type" value="Genomic_DNA"/>
</dbReference>
<feature type="region of interest" description="Disordered" evidence="1">
    <location>
        <begin position="259"/>
        <end position="285"/>
    </location>
</feature>
<feature type="compositionally biased region" description="Polar residues" evidence="1">
    <location>
        <begin position="46"/>
        <end position="57"/>
    </location>
</feature>
<dbReference type="Proteomes" id="UP000054321">
    <property type="component" value="Unassembled WGS sequence"/>
</dbReference>
<protein>
    <submittedName>
        <fullName evidence="2">Uncharacterized protein</fullName>
    </submittedName>
</protein>
<feature type="region of interest" description="Disordered" evidence="1">
    <location>
        <begin position="1"/>
        <end position="91"/>
    </location>
</feature>
<name>A0A0C3HNN4_OIDMZ</name>
<reference evidence="3" key="2">
    <citation type="submission" date="2015-01" db="EMBL/GenBank/DDBJ databases">
        <title>Evolutionary Origins and Diversification of the Mycorrhizal Mutualists.</title>
        <authorList>
            <consortium name="DOE Joint Genome Institute"/>
            <consortium name="Mycorrhizal Genomics Consortium"/>
            <person name="Kohler A."/>
            <person name="Kuo A."/>
            <person name="Nagy L.G."/>
            <person name="Floudas D."/>
            <person name="Copeland A."/>
            <person name="Barry K.W."/>
            <person name="Cichocki N."/>
            <person name="Veneault-Fourrey C."/>
            <person name="LaButti K."/>
            <person name="Lindquist E.A."/>
            <person name="Lipzen A."/>
            <person name="Lundell T."/>
            <person name="Morin E."/>
            <person name="Murat C."/>
            <person name="Riley R."/>
            <person name="Ohm R."/>
            <person name="Sun H."/>
            <person name="Tunlid A."/>
            <person name="Henrissat B."/>
            <person name="Grigoriev I.V."/>
            <person name="Hibbett D.S."/>
            <person name="Martin F."/>
        </authorList>
    </citation>
    <scope>NUCLEOTIDE SEQUENCE [LARGE SCALE GENOMIC DNA]</scope>
    <source>
        <strain evidence="3">Zn</strain>
    </source>
</reference>
<gene>
    <name evidence="2" type="ORF">OIDMADRAFT_178017</name>
</gene>
<dbReference type="InParanoid" id="A0A0C3HNN4"/>
<accession>A0A0C3HNN4</accession>
<sequence length="356" mass="40868">MDNVASTPQQREKHKNIPSPVSLPKIRHCNRKRQLPGNRKQPIKPLSSSSCLGNKLKQQNKIRKLGPQDRSLPSRFTPTRNTLPQSPTPLEIPLLQPKTLDGLKMQDILDKKPASFGPNQKKAIYRWMWQYNTTTAKGYEIELQSLLASLGFCNRAFSPKLKELLRTKAYEQIRHNGIELRRRGVVTTALDEKKKKVAQFAEWTEGWMSKSWDGSPQPPSWRQLFFSPYFGESHRQPHKKLPVVINRDTDSHIEPEKFVVEKTGASGSNNPEPDRPSITSDESQERNKMMLETCNIYCNSIGMTSGPNYEVDVSQLLRYQGVQLTPNDAHRPLQTSPTFVGMYSDVYDQEFYDRDK</sequence>
<evidence type="ECO:0000313" key="2">
    <source>
        <dbReference type="EMBL" id="KIN03937.1"/>
    </source>
</evidence>
<evidence type="ECO:0000256" key="1">
    <source>
        <dbReference type="SAM" id="MobiDB-lite"/>
    </source>
</evidence>
<dbReference type="AlphaFoldDB" id="A0A0C3HNN4"/>
<reference evidence="2 3" key="1">
    <citation type="submission" date="2014-04" db="EMBL/GenBank/DDBJ databases">
        <authorList>
            <consortium name="DOE Joint Genome Institute"/>
            <person name="Kuo A."/>
            <person name="Martino E."/>
            <person name="Perotto S."/>
            <person name="Kohler A."/>
            <person name="Nagy L.G."/>
            <person name="Floudas D."/>
            <person name="Copeland A."/>
            <person name="Barry K.W."/>
            <person name="Cichocki N."/>
            <person name="Veneault-Fourrey C."/>
            <person name="LaButti K."/>
            <person name="Lindquist E.A."/>
            <person name="Lipzen A."/>
            <person name="Lundell T."/>
            <person name="Morin E."/>
            <person name="Murat C."/>
            <person name="Sun H."/>
            <person name="Tunlid A."/>
            <person name="Henrissat B."/>
            <person name="Grigoriev I.V."/>
            <person name="Hibbett D.S."/>
            <person name="Martin F."/>
            <person name="Nordberg H.P."/>
            <person name="Cantor M.N."/>
            <person name="Hua S.X."/>
        </authorList>
    </citation>
    <scope>NUCLEOTIDE SEQUENCE [LARGE SCALE GENOMIC DNA]</scope>
    <source>
        <strain evidence="2 3">Zn</strain>
    </source>
</reference>